<proteinExistence type="inferred from homology"/>
<dbReference type="RefSeq" id="WP_272733665.1">
    <property type="nucleotide sequence ID" value="NZ_JAOURS010000245.1"/>
</dbReference>
<feature type="non-terminal residue" evidence="9">
    <location>
        <position position="149"/>
    </location>
</feature>
<evidence type="ECO:0000256" key="7">
    <source>
        <dbReference type="RuleBase" id="RU003435"/>
    </source>
</evidence>
<dbReference type="PANTHER" id="PTHR11804:SF84">
    <property type="entry name" value="SACCHAROLYSIN"/>
    <property type="match status" value="1"/>
</dbReference>
<evidence type="ECO:0000313" key="10">
    <source>
        <dbReference type="Proteomes" id="UP001149314"/>
    </source>
</evidence>
<dbReference type="GO" id="GO:0006518">
    <property type="term" value="P:peptide metabolic process"/>
    <property type="evidence" value="ECO:0007669"/>
    <property type="project" value="TreeGrafter"/>
</dbReference>
<dbReference type="GO" id="GO:0005829">
    <property type="term" value="C:cytosol"/>
    <property type="evidence" value="ECO:0007669"/>
    <property type="project" value="UniProtKB-ARBA"/>
</dbReference>
<comment type="similarity">
    <text evidence="1 7">Belongs to the peptidase M3 family.</text>
</comment>
<protein>
    <submittedName>
        <fullName evidence="9">M3 family metallopeptidase</fullName>
    </submittedName>
</protein>
<dbReference type="GO" id="GO:0006508">
    <property type="term" value="P:proteolysis"/>
    <property type="evidence" value="ECO:0007669"/>
    <property type="project" value="UniProtKB-KW"/>
</dbReference>
<dbReference type="InterPro" id="IPR001567">
    <property type="entry name" value="Pept_M3A_M3B_dom"/>
</dbReference>
<feature type="non-terminal residue" evidence="9">
    <location>
        <position position="1"/>
    </location>
</feature>
<evidence type="ECO:0000259" key="8">
    <source>
        <dbReference type="Pfam" id="PF01432"/>
    </source>
</evidence>
<dbReference type="PANTHER" id="PTHR11804">
    <property type="entry name" value="PROTEASE M3 THIMET OLIGOPEPTIDASE-RELATED"/>
    <property type="match status" value="1"/>
</dbReference>
<name>A0A9X3YH41_9ENTR</name>
<evidence type="ECO:0000256" key="3">
    <source>
        <dbReference type="ARBA" id="ARBA00022723"/>
    </source>
</evidence>
<dbReference type="Pfam" id="PF01432">
    <property type="entry name" value="Peptidase_M3"/>
    <property type="match status" value="1"/>
</dbReference>
<evidence type="ECO:0000256" key="5">
    <source>
        <dbReference type="ARBA" id="ARBA00022833"/>
    </source>
</evidence>
<keyword evidence="6 7" id="KW-0482">Metalloprotease</keyword>
<keyword evidence="2 7" id="KW-0645">Protease</keyword>
<evidence type="ECO:0000313" key="9">
    <source>
        <dbReference type="EMBL" id="MDC6641704.1"/>
    </source>
</evidence>
<dbReference type="FunFam" id="3.40.390.10:FF:000009">
    <property type="entry name" value="Oligopeptidase A"/>
    <property type="match status" value="1"/>
</dbReference>
<dbReference type="GO" id="GO:0046872">
    <property type="term" value="F:metal ion binding"/>
    <property type="evidence" value="ECO:0007669"/>
    <property type="project" value="UniProtKB-UniRule"/>
</dbReference>
<gene>
    <name evidence="9" type="ORF">OEZ79_26435</name>
</gene>
<comment type="cofactor">
    <cofactor evidence="7">
        <name>Zn(2+)</name>
        <dbReference type="ChEBI" id="CHEBI:29105"/>
    </cofactor>
    <text evidence="7">Binds 1 zinc ion.</text>
</comment>
<evidence type="ECO:0000256" key="2">
    <source>
        <dbReference type="ARBA" id="ARBA00022670"/>
    </source>
</evidence>
<sequence length="149" mass="16781">RYSLNQEELRAYFPIDKVLSGLFCIVQRLYGIEIHELEGFDGWHPEVRLFEITENGQHVGRFFFDLYARPNKRGGAWMDGARDKRRTAAGTLQTPVANLVCNFTPPVGERPALLTHDEVTTLFHEFGHGLHHLLTQVEHAGASGINGVA</sequence>
<evidence type="ECO:0000256" key="4">
    <source>
        <dbReference type="ARBA" id="ARBA00022801"/>
    </source>
</evidence>
<feature type="domain" description="Peptidase M3A/M3B catalytic" evidence="8">
    <location>
        <begin position="1"/>
        <end position="146"/>
    </location>
</feature>
<accession>A0A9X3YH41</accession>
<dbReference type="Proteomes" id="UP001149314">
    <property type="component" value="Unassembled WGS sequence"/>
</dbReference>
<dbReference type="InterPro" id="IPR045090">
    <property type="entry name" value="Pept_M3A_M3B"/>
</dbReference>
<organism evidence="9 10">
    <name type="scientific">Leclercia adecarboxylata</name>
    <dbReference type="NCBI Taxonomy" id="83655"/>
    <lineage>
        <taxon>Bacteria</taxon>
        <taxon>Pseudomonadati</taxon>
        <taxon>Pseudomonadota</taxon>
        <taxon>Gammaproteobacteria</taxon>
        <taxon>Enterobacterales</taxon>
        <taxon>Enterobacteriaceae</taxon>
        <taxon>Leclercia</taxon>
    </lineage>
</organism>
<dbReference type="AlphaFoldDB" id="A0A9X3YH41"/>
<comment type="caution">
    <text evidence="9">The sequence shown here is derived from an EMBL/GenBank/DDBJ whole genome shotgun (WGS) entry which is preliminary data.</text>
</comment>
<dbReference type="GO" id="GO:0004222">
    <property type="term" value="F:metalloendopeptidase activity"/>
    <property type="evidence" value="ECO:0007669"/>
    <property type="project" value="InterPro"/>
</dbReference>
<dbReference type="EMBL" id="JAOURS010000245">
    <property type="protein sequence ID" value="MDC6641704.1"/>
    <property type="molecule type" value="Genomic_DNA"/>
</dbReference>
<keyword evidence="3 7" id="KW-0479">Metal-binding</keyword>
<reference evidence="9" key="1">
    <citation type="journal article" date="2023" name="Genes Genomics">
        <title>Genomic insights of Leclercia adecarboxylata strains linked to an outbreak in public hospitals in Mexico.</title>
        <authorList>
            <person name="Barrios-Villa E."/>
            <person name="Pacheco-Flores B."/>
            <person name="Lozano-Zarain P."/>
            <person name="Del Campo-Ortega R."/>
            <person name="de Jesus Ascencio-Montiel I."/>
            <person name="Gonzalez-Leon M."/>
            <person name="Camorlinga-Ponce M."/>
            <person name="Gaytan Cervantes F.J."/>
            <person name="Gonzalez Torres C."/>
            <person name="Aguilar E."/>
            <person name="Gonzalez Ibarra J."/>
            <person name="Torres Lopez F.J."/>
            <person name="Rosas-Vargas H."/>
            <person name="Gonzalez-Bonilla C.R."/>
            <person name="Del Carmen Rocha-Gracia R."/>
        </authorList>
    </citation>
    <scope>NUCLEOTIDE SEQUENCE</scope>
    <source>
        <strain evidence="9">Lac40</strain>
    </source>
</reference>
<keyword evidence="4 7" id="KW-0378">Hydrolase</keyword>
<evidence type="ECO:0000256" key="1">
    <source>
        <dbReference type="ARBA" id="ARBA00006040"/>
    </source>
</evidence>
<evidence type="ECO:0000256" key="6">
    <source>
        <dbReference type="ARBA" id="ARBA00023049"/>
    </source>
</evidence>
<dbReference type="Gene3D" id="1.10.1370.40">
    <property type="match status" value="1"/>
</dbReference>
<keyword evidence="5 7" id="KW-0862">Zinc</keyword>
<dbReference type="SUPFAM" id="SSF55486">
    <property type="entry name" value="Metalloproteases ('zincins'), catalytic domain"/>
    <property type="match status" value="1"/>
</dbReference>